<dbReference type="WBParaSite" id="HPLM_0002021301-mRNA-1">
    <property type="protein sequence ID" value="HPLM_0002021301-mRNA-1"/>
    <property type="gene ID" value="HPLM_0002021301"/>
</dbReference>
<sequence length="108" mass="10204">QPRWGHPGGGTFVGGTFGGGTFGGGTFGGGTFGGGIDVFGIKGIMGGGIAATLGAYRLGVTSVGGGTEKFGITGGGASHRLLGGKVLTCGANGDTRLGADVFPGNGEI</sequence>
<name>A0A0N4X771_HAEPC</name>
<evidence type="ECO:0000313" key="1">
    <source>
        <dbReference type="WBParaSite" id="HPLM_0002021301-mRNA-1"/>
    </source>
</evidence>
<dbReference type="AlphaFoldDB" id="A0A0N4X771"/>
<organism evidence="1">
    <name type="scientific">Haemonchus placei</name>
    <name type="common">Barber's pole worm</name>
    <dbReference type="NCBI Taxonomy" id="6290"/>
    <lineage>
        <taxon>Eukaryota</taxon>
        <taxon>Metazoa</taxon>
        <taxon>Ecdysozoa</taxon>
        <taxon>Nematoda</taxon>
        <taxon>Chromadorea</taxon>
        <taxon>Rhabditida</taxon>
        <taxon>Rhabditina</taxon>
        <taxon>Rhabditomorpha</taxon>
        <taxon>Strongyloidea</taxon>
        <taxon>Trichostrongylidae</taxon>
        <taxon>Haemonchus</taxon>
    </lineage>
</organism>
<reference evidence="1" key="1">
    <citation type="submission" date="2017-02" db="UniProtKB">
        <authorList>
            <consortium name="WormBaseParasite"/>
        </authorList>
    </citation>
    <scope>IDENTIFICATION</scope>
</reference>
<protein>
    <submittedName>
        <fullName evidence="1">PE-PGRS family protein</fullName>
    </submittedName>
</protein>
<proteinExistence type="predicted"/>
<accession>A0A0N4X771</accession>